<name>A0A8S5PNF8_9CAUD</name>
<evidence type="ECO:0000313" key="1">
    <source>
        <dbReference type="EMBL" id="DAE08394.1"/>
    </source>
</evidence>
<protein>
    <submittedName>
        <fullName evidence="1">Uncharacterized protein</fullName>
    </submittedName>
</protein>
<reference evidence="1" key="1">
    <citation type="journal article" date="2021" name="Proc. Natl. Acad. Sci. U.S.A.">
        <title>A Catalog of Tens of Thousands of Viruses from Human Metagenomes Reveals Hidden Associations with Chronic Diseases.</title>
        <authorList>
            <person name="Tisza M.J."/>
            <person name="Buck C.B."/>
        </authorList>
    </citation>
    <scope>NUCLEOTIDE SEQUENCE</scope>
    <source>
        <strain evidence="1">CtOAf25</strain>
    </source>
</reference>
<dbReference type="EMBL" id="BK015468">
    <property type="protein sequence ID" value="DAE08394.1"/>
    <property type="molecule type" value="Genomic_DNA"/>
</dbReference>
<accession>A0A8S5PNF8</accession>
<sequence>MLLKESDLYGSNDFDFIESLDSLSESEMIYTANMVPIRHIDRLNRNLIQLEEFVKYGTSNGITNGHKAIGAVCEASMISNDSTIGFIVNEASLYEDDELVEITQSIKEAGYKVYITPVSENSIYYQQLMEAFNKDFEAESFKDSYHLQAYCEGTVKENLNTLKYAVTGVGNKAGKNMIRIKNHIQNGADAVKSAATTAGDSVKTLANKYSAAKQAVRNFADKASKAPESLKQTANNTLQKAKDTATTIKNKLVAAKQGS</sequence>
<proteinExistence type="predicted"/>
<organism evidence="1">
    <name type="scientific">Podoviridae sp. ctOAf25</name>
    <dbReference type="NCBI Taxonomy" id="2825245"/>
    <lineage>
        <taxon>Viruses</taxon>
        <taxon>Duplodnaviria</taxon>
        <taxon>Heunggongvirae</taxon>
        <taxon>Uroviricota</taxon>
        <taxon>Caudoviricetes</taxon>
    </lineage>
</organism>